<feature type="compositionally biased region" description="Polar residues" evidence="1">
    <location>
        <begin position="531"/>
        <end position="542"/>
    </location>
</feature>
<feature type="compositionally biased region" description="Basic residues" evidence="1">
    <location>
        <begin position="340"/>
        <end position="357"/>
    </location>
</feature>
<dbReference type="OrthoDB" id="120414at2759"/>
<feature type="region of interest" description="Disordered" evidence="1">
    <location>
        <begin position="449"/>
        <end position="478"/>
    </location>
</feature>
<evidence type="ECO:0000256" key="1">
    <source>
        <dbReference type="SAM" id="MobiDB-lite"/>
    </source>
</evidence>
<gene>
    <name evidence="2" type="ORF">Pfra01_002208000</name>
</gene>
<reference evidence="2" key="1">
    <citation type="submission" date="2023-04" db="EMBL/GenBank/DDBJ databases">
        <title>Phytophthora fragariaefolia NBRC 109709.</title>
        <authorList>
            <person name="Ichikawa N."/>
            <person name="Sato H."/>
            <person name="Tonouchi N."/>
        </authorList>
    </citation>
    <scope>NUCLEOTIDE SEQUENCE</scope>
    <source>
        <strain evidence="2">NBRC 109709</strain>
    </source>
</reference>
<keyword evidence="3" id="KW-1185">Reference proteome</keyword>
<evidence type="ECO:0000313" key="3">
    <source>
        <dbReference type="Proteomes" id="UP001165121"/>
    </source>
</evidence>
<feature type="region of interest" description="Disordered" evidence="1">
    <location>
        <begin position="519"/>
        <end position="552"/>
    </location>
</feature>
<feature type="compositionally biased region" description="Low complexity" evidence="1">
    <location>
        <begin position="320"/>
        <end position="335"/>
    </location>
</feature>
<protein>
    <submittedName>
        <fullName evidence="2">Unnamed protein product</fullName>
    </submittedName>
</protein>
<dbReference type="AlphaFoldDB" id="A0A9W6Y287"/>
<feature type="compositionally biased region" description="Basic and acidic residues" evidence="1">
    <location>
        <begin position="295"/>
        <end position="315"/>
    </location>
</feature>
<comment type="caution">
    <text evidence="2">The sequence shown here is derived from an EMBL/GenBank/DDBJ whole genome shotgun (WGS) entry which is preliminary data.</text>
</comment>
<feature type="compositionally biased region" description="Basic and acidic residues" evidence="1">
    <location>
        <begin position="453"/>
        <end position="470"/>
    </location>
</feature>
<proteinExistence type="predicted"/>
<feature type="region of interest" description="Disordered" evidence="1">
    <location>
        <begin position="382"/>
        <end position="403"/>
    </location>
</feature>
<dbReference type="EMBL" id="BSXT01003275">
    <property type="protein sequence ID" value="GMF53410.1"/>
    <property type="molecule type" value="Genomic_DNA"/>
</dbReference>
<evidence type="ECO:0000313" key="2">
    <source>
        <dbReference type="EMBL" id="GMF53410.1"/>
    </source>
</evidence>
<feature type="region of interest" description="Disordered" evidence="1">
    <location>
        <begin position="286"/>
        <end position="370"/>
    </location>
</feature>
<dbReference type="Proteomes" id="UP001165121">
    <property type="component" value="Unassembled WGS sequence"/>
</dbReference>
<name>A0A9W6Y287_9STRA</name>
<organism evidence="2 3">
    <name type="scientific">Phytophthora fragariaefolia</name>
    <dbReference type="NCBI Taxonomy" id="1490495"/>
    <lineage>
        <taxon>Eukaryota</taxon>
        <taxon>Sar</taxon>
        <taxon>Stramenopiles</taxon>
        <taxon>Oomycota</taxon>
        <taxon>Peronosporomycetes</taxon>
        <taxon>Peronosporales</taxon>
        <taxon>Peronosporaceae</taxon>
        <taxon>Phytophthora</taxon>
    </lineage>
</organism>
<sequence length="572" mass="62672">MTVQLNPKVSAAYICAQELNASHPNEPRSEAICRSCNNTRDYHDGVGNNDYADDNDGDANDDYDAASFSTWIAMVDLAAQGTRISGRGDWTDEELYFVVGNKLQDNAAGWWVQMDQELPMAEKTWTHLKAALIRRRSQILQLDCAMGLARTMLGNERWVAQFNRNLDKSTRMLVKQAPVPTTLEQAVDKATAIDDNVARGMVNIGQSWATSPNAYAVPMDGTMGSVAIIPGVGTGSAPTSDIMAAQTGGDSNEVAYFTNPEGVYNMYTGTWDVPNGRIWNGRYWQPSRRGAKHQASRDAKAGGKRGSGHDAEKIAKIRTARAANASSEESASDDAAPPPKLKRRTAVVRRTVAKVKKASAGSTTHGKREASVVRGLLHPHEHVIPHGMVPRGQPNETSDGGGQMHEARTAVVLATRVCLEKELAGRDKERAGRYVATVRPAMRAQRYEWPSQEGRERCLTEEGSETRDGAQAEEGGTNRATREILIDDELNDETMMSLGSMIEARKITKQAKMASTRMRAEQARRRRTDTEPANTVENTITTLGAEAQAKRRLQAELARRRVDGAEPGEQRA</sequence>
<accession>A0A9W6Y287</accession>